<feature type="domain" description="10TM putative phosphate transporter extracellular tail" evidence="9">
    <location>
        <begin position="873"/>
        <end position="955"/>
    </location>
</feature>
<evidence type="ECO:0000259" key="10">
    <source>
        <dbReference type="Pfam" id="PF13967"/>
    </source>
</evidence>
<feature type="transmembrane region" description="Helical" evidence="7">
    <location>
        <begin position="665"/>
        <end position="687"/>
    </location>
</feature>
<dbReference type="AlphaFoldDB" id="A0A0X8HWF7"/>
<dbReference type="InterPro" id="IPR032880">
    <property type="entry name" value="CSC1/OSCA1-like_N"/>
</dbReference>
<keyword evidence="6 7" id="KW-0472">Membrane</keyword>
<evidence type="ECO:0000256" key="3">
    <source>
        <dbReference type="ARBA" id="ARBA00022448"/>
    </source>
</evidence>
<dbReference type="RefSeq" id="XP_017989773.1">
    <property type="nucleotide sequence ID" value="XM_018134284.1"/>
</dbReference>
<feature type="transmembrane region" description="Helical" evidence="7">
    <location>
        <begin position="576"/>
        <end position="602"/>
    </location>
</feature>
<dbReference type="GO" id="GO:0005886">
    <property type="term" value="C:plasma membrane"/>
    <property type="evidence" value="ECO:0007669"/>
    <property type="project" value="TreeGrafter"/>
</dbReference>
<keyword evidence="5 7" id="KW-1133">Transmembrane helix</keyword>
<dbReference type="PANTHER" id="PTHR13018:SF20">
    <property type="entry name" value="SPORULATION-SPECIFIC PROTEIN 75"/>
    <property type="match status" value="1"/>
</dbReference>
<feature type="domain" description="CSC1/OSCA1-like N-terminal transmembrane" evidence="10">
    <location>
        <begin position="79"/>
        <end position="259"/>
    </location>
</feature>
<keyword evidence="12" id="KW-1185">Reference proteome</keyword>
<feature type="transmembrane region" description="Helical" evidence="7">
    <location>
        <begin position="769"/>
        <end position="802"/>
    </location>
</feature>
<dbReference type="GeneID" id="28726141"/>
<dbReference type="OrthoDB" id="1076608at2759"/>
<evidence type="ECO:0000256" key="6">
    <source>
        <dbReference type="ARBA" id="ARBA00023136"/>
    </source>
</evidence>
<dbReference type="InterPro" id="IPR045122">
    <property type="entry name" value="Csc1-like"/>
</dbReference>
<evidence type="ECO:0000256" key="4">
    <source>
        <dbReference type="ARBA" id="ARBA00022692"/>
    </source>
</evidence>
<evidence type="ECO:0000313" key="11">
    <source>
        <dbReference type="EMBL" id="AMD22777.1"/>
    </source>
</evidence>
<feature type="transmembrane region" description="Helical" evidence="7">
    <location>
        <begin position="622"/>
        <end position="645"/>
    </location>
</feature>
<feature type="transmembrane region" description="Helical" evidence="7">
    <location>
        <begin position="822"/>
        <end position="846"/>
    </location>
</feature>
<keyword evidence="3" id="KW-0813">Transport</keyword>
<evidence type="ECO:0000256" key="2">
    <source>
        <dbReference type="ARBA" id="ARBA00007779"/>
    </source>
</evidence>
<evidence type="ECO:0000256" key="1">
    <source>
        <dbReference type="ARBA" id="ARBA00004141"/>
    </source>
</evidence>
<feature type="transmembrane region" description="Helical" evidence="7">
    <location>
        <begin position="164"/>
        <end position="184"/>
    </location>
</feature>
<feature type="transmembrane region" description="Helical" evidence="7">
    <location>
        <begin position="853"/>
        <end position="872"/>
    </location>
</feature>
<dbReference type="InterPro" id="IPR003864">
    <property type="entry name" value="CSC1/OSCA1-like_7TM"/>
</dbReference>
<evidence type="ECO:0000259" key="8">
    <source>
        <dbReference type="Pfam" id="PF02714"/>
    </source>
</evidence>
<evidence type="ECO:0000256" key="7">
    <source>
        <dbReference type="SAM" id="Phobius"/>
    </source>
</evidence>
<comment type="similarity">
    <text evidence="2">Belongs to the CSC1 (TC 1.A.17) family.</text>
</comment>
<comment type="subcellular location">
    <subcellularLocation>
        <location evidence="1">Membrane</location>
        <topology evidence="1">Multi-pass membrane protein</topology>
    </subcellularLocation>
</comment>
<dbReference type="PANTHER" id="PTHR13018">
    <property type="entry name" value="PROBABLE MEMBRANE PROTEIN DUF221-RELATED"/>
    <property type="match status" value="1"/>
</dbReference>
<protein>
    <submittedName>
        <fullName evidence="11">HHR008Wp</fullName>
    </submittedName>
</protein>
<dbReference type="Pfam" id="PF12621">
    <property type="entry name" value="PHM7_ext"/>
    <property type="match status" value="1"/>
</dbReference>
<dbReference type="Proteomes" id="UP000243052">
    <property type="component" value="Chromosome viii"/>
</dbReference>
<gene>
    <name evidence="11" type="ORF">AW171_hschr84835</name>
</gene>
<organism evidence="11 12">
    <name type="scientific">Eremothecium sinecaudum</name>
    <dbReference type="NCBI Taxonomy" id="45286"/>
    <lineage>
        <taxon>Eukaryota</taxon>
        <taxon>Fungi</taxon>
        <taxon>Dikarya</taxon>
        <taxon>Ascomycota</taxon>
        <taxon>Saccharomycotina</taxon>
        <taxon>Saccharomycetes</taxon>
        <taxon>Saccharomycetales</taxon>
        <taxon>Saccharomycetaceae</taxon>
        <taxon>Eremothecium</taxon>
    </lineage>
</organism>
<dbReference type="GO" id="GO:0005227">
    <property type="term" value="F:calcium-activated cation channel activity"/>
    <property type="evidence" value="ECO:0007669"/>
    <property type="project" value="InterPro"/>
</dbReference>
<accession>A0A0X8HWF7</accession>
<dbReference type="Pfam" id="PF13967">
    <property type="entry name" value="RSN1_TM"/>
    <property type="match status" value="1"/>
</dbReference>
<proteinExistence type="inferred from homology"/>
<feature type="transmembrane region" description="Helical" evidence="7">
    <location>
        <begin position="79"/>
        <end position="100"/>
    </location>
</feature>
<dbReference type="EMBL" id="CP014248">
    <property type="protein sequence ID" value="AMD22777.1"/>
    <property type="molecule type" value="Genomic_DNA"/>
</dbReference>
<sequence length="955" mass="110097">MNVSTASENEYFQYLSKFIYSYVDLSDNTALLMLKFYPDGVHNPYRNPYNYTAQIYSSFLNSTRTGSAQRDYGINLETFLSGVLISFIYCVCQTLLFSCLRTRLPRIYQPNVYLLEHAASPILDSRETKTGVFGWIRATWHLPIESYKKYGLDSFFFLRYLKVLCIYFLILSLVTIPVLIPIHYTSGYKVLDFMNSRAALGNQRQNFESDKLLTQFSLKATGLDEISMSNISPRHFSRLIFHFILGIFAVVWFHATLITELDYFITERNKAILGEDPTAQKQQCAMYLNNIPDKLMSTENRLVQFFHSMIPDSVYQIVFIPKEYRDLKDKNTQEAKLLREIEGVCYDIIKKRFYMKSCPDLVSFMDKDNILPVAVTSSDSSSSWREARATALEEALYDLKITADYKSKMSGRRADRHGFRFGIAKFKYHLKSFIMLDFIFGMRVKWWRIKIAQLDFSLPMIIYDEAYHIDKKLQRLQSIIGQYNRAQKGQKELTVYHAEQERMSSPDGKPALKSKQAVVVFKNALIAHFFDQLLLSDGTNSMKEKILGISPEDIHWKNITVTNRVLLMFRVAASNFLSVMVIVGWVIPVAFVGLISQIPFLAKLVPLPSRSGNTSSIFDKSLASIVPVMTLIFLTECVPFLFRWFGWLKCCRSGSATELDVQKWFFAFLFVHIFLVVTISSGISVIVEKLVNNPVSIPDLLGTNLPKSSNFFCSFILIRGMSYFGGNFMQIKSLLFELFYYRWKTFTPRGVFERNVNIQHYQWGSVYPMFSVLACIGIIYCVISPIILLFSSFSFGLVMFSFKYSIKYQYNPVNKSETFGKYYPMALMQLYAGIYFMEICLIGLFTISNRYRLSLGMIIVIIFTISAHLQIWSNYKYHINHIPAQSAMESIQLTPYNFHIPSLERTSNSVWIPSDERGASNSVQMLLEQKYDIECSQLGCNLDEYGNLVVSGNPP</sequence>
<reference evidence="11 12" key="1">
    <citation type="submission" date="2016-01" db="EMBL/GenBank/DDBJ databases">
        <title>Genome sequence of the yeast Holleya sinecauda.</title>
        <authorList>
            <person name="Dietrich F.S."/>
        </authorList>
    </citation>
    <scope>NUCLEOTIDE SEQUENCE [LARGE SCALE GENOMIC DNA]</scope>
    <source>
        <strain evidence="11 12">ATCC 58844</strain>
    </source>
</reference>
<name>A0A0X8HWF7_9SACH</name>
<keyword evidence="4 7" id="KW-0812">Transmembrane</keyword>
<feature type="transmembrane region" description="Helical" evidence="7">
    <location>
        <begin position="239"/>
        <end position="258"/>
    </location>
</feature>
<evidence type="ECO:0000313" key="12">
    <source>
        <dbReference type="Proteomes" id="UP000243052"/>
    </source>
</evidence>
<evidence type="ECO:0000256" key="5">
    <source>
        <dbReference type="ARBA" id="ARBA00022989"/>
    </source>
</evidence>
<dbReference type="InterPro" id="IPR022257">
    <property type="entry name" value="PHM7_ext"/>
</dbReference>
<feature type="domain" description="CSC1/OSCA1-like 7TM region" evidence="8">
    <location>
        <begin position="572"/>
        <end position="845"/>
    </location>
</feature>
<evidence type="ECO:0000259" key="9">
    <source>
        <dbReference type="Pfam" id="PF12621"/>
    </source>
</evidence>
<dbReference type="Pfam" id="PF02714">
    <property type="entry name" value="RSN1_7TM"/>
    <property type="match status" value="1"/>
</dbReference>